<gene>
    <name evidence="2" type="ORF">C5O19_16680</name>
</gene>
<dbReference type="AlphaFoldDB" id="A0A2S7IJU3"/>
<keyword evidence="3" id="KW-1185">Reference proteome</keyword>
<dbReference type="RefSeq" id="WP_102202514.1">
    <property type="nucleotide sequence ID" value="NZ_PTRA01000002.1"/>
</dbReference>
<sequence>MQAVLPVTHLIQQARQGVLRARVDEVAALAGLSDKEMAHVLNMSVRGLHGKTPSEVLSLAASERLLLLERLLRHSLNVFDGRSELVSRWLHTPLPELAYAERTEEPGPTPPLRSMGSFEAPVAEAYSSPATSEQEAQSPLAVLDTVSGFALAEDVLGRIEWGIIS</sequence>
<dbReference type="InterPro" id="IPR046847">
    <property type="entry name" value="Xre-like_HTH"/>
</dbReference>
<evidence type="ECO:0000313" key="2">
    <source>
        <dbReference type="EMBL" id="PQA56967.1"/>
    </source>
</evidence>
<protein>
    <submittedName>
        <fullName evidence="2">DUF2384 domain-containing protein</fullName>
    </submittedName>
</protein>
<reference evidence="3" key="1">
    <citation type="submission" date="2018-02" db="EMBL/GenBank/DDBJ databases">
        <title>Genome sequencing of Solimonas sp. HR-BB.</title>
        <authorList>
            <person name="Lee Y."/>
            <person name="Jeon C.O."/>
        </authorList>
    </citation>
    <scope>NUCLEOTIDE SEQUENCE [LARGE SCALE GENOMIC DNA]</scope>
    <source>
        <strain evidence="3">HR-U</strain>
    </source>
</reference>
<evidence type="ECO:0000313" key="3">
    <source>
        <dbReference type="Proteomes" id="UP000239590"/>
    </source>
</evidence>
<evidence type="ECO:0000259" key="1">
    <source>
        <dbReference type="Pfam" id="PF20432"/>
    </source>
</evidence>
<dbReference type="GO" id="GO:0003677">
    <property type="term" value="F:DNA binding"/>
    <property type="evidence" value="ECO:0007669"/>
    <property type="project" value="InterPro"/>
</dbReference>
<feature type="domain" description="Antitoxin Xre-like helix-turn-helix" evidence="1">
    <location>
        <begin position="10"/>
        <end position="68"/>
    </location>
</feature>
<dbReference type="Pfam" id="PF20432">
    <property type="entry name" value="Xre-like-HTH"/>
    <property type="match status" value="1"/>
</dbReference>
<accession>A0A2S7IJU3</accession>
<comment type="caution">
    <text evidence="2">The sequence shown here is derived from an EMBL/GenBank/DDBJ whole genome shotgun (WGS) entry which is preliminary data.</text>
</comment>
<proteinExistence type="predicted"/>
<organism evidence="2 3">
    <name type="scientific">Siphonobacter curvatus</name>
    <dbReference type="NCBI Taxonomy" id="2094562"/>
    <lineage>
        <taxon>Bacteria</taxon>
        <taxon>Pseudomonadati</taxon>
        <taxon>Bacteroidota</taxon>
        <taxon>Cytophagia</taxon>
        <taxon>Cytophagales</taxon>
        <taxon>Cytophagaceae</taxon>
        <taxon>Siphonobacter</taxon>
    </lineage>
</organism>
<dbReference type="OrthoDB" id="958438at2"/>
<dbReference type="Proteomes" id="UP000239590">
    <property type="component" value="Unassembled WGS sequence"/>
</dbReference>
<name>A0A2S7IJU3_9BACT</name>
<dbReference type="EMBL" id="PTRA01000002">
    <property type="protein sequence ID" value="PQA56967.1"/>
    <property type="molecule type" value="Genomic_DNA"/>
</dbReference>